<accession>A0A2P2NVG5</accession>
<organism evidence="1">
    <name type="scientific">Rhizophora mucronata</name>
    <name type="common">Asiatic mangrove</name>
    <dbReference type="NCBI Taxonomy" id="61149"/>
    <lineage>
        <taxon>Eukaryota</taxon>
        <taxon>Viridiplantae</taxon>
        <taxon>Streptophyta</taxon>
        <taxon>Embryophyta</taxon>
        <taxon>Tracheophyta</taxon>
        <taxon>Spermatophyta</taxon>
        <taxon>Magnoliopsida</taxon>
        <taxon>eudicotyledons</taxon>
        <taxon>Gunneridae</taxon>
        <taxon>Pentapetalae</taxon>
        <taxon>rosids</taxon>
        <taxon>fabids</taxon>
        <taxon>Malpighiales</taxon>
        <taxon>Rhizophoraceae</taxon>
        <taxon>Rhizophora</taxon>
    </lineage>
</organism>
<proteinExistence type="predicted"/>
<protein>
    <submittedName>
        <fullName evidence="1">Uncharacterized protein</fullName>
    </submittedName>
</protein>
<reference evidence="1" key="1">
    <citation type="submission" date="2018-02" db="EMBL/GenBank/DDBJ databases">
        <title>Rhizophora mucronata_Transcriptome.</title>
        <authorList>
            <person name="Meera S.P."/>
            <person name="Sreeshan A."/>
            <person name="Augustine A."/>
        </authorList>
    </citation>
    <scope>NUCLEOTIDE SEQUENCE</scope>
    <source>
        <tissue evidence="1">Leaf</tissue>
    </source>
</reference>
<dbReference type="EMBL" id="GGEC01065981">
    <property type="protein sequence ID" value="MBX46465.1"/>
    <property type="molecule type" value="Transcribed_RNA"/>
</dbReference>
<sequence length="65" mass="7716">MPNKIYFESLLGNIPKLKIFIYIYRGVFHVQYRYRFGYMASLINPSHSCVSMFMAMGALEKRKNM</sequence>
<dbReference type="AlphaFoldDB" id="A0A2P2NVG5"/>
<evidence type="ECO:0000313" key="1">
    <source>
        <dbReference type="EMBL" id="MBX46465.1"/>
    </source>
</evidence>
<name>A0A2P2NVG5_RHIMU</name>